<dbReference type="STRING" id="1581557.BN1208_0036"/>
<dbReference type="HOGENOM" id="CLU_105726_3_0_4"/>
<proteinExistence type="predicted"/>
<dbReference type="Pfam" id="PF04273">
    <property type="entry name" value="BLH_phosphatase"/>
    <property type="match status" value="1"/>
</dbReference>
<dbReference type="Proteomes" id="UP000064007">
    <property type="component" value="Chromosome 1"/>
</dbReference>
<feature type="domain" description="Beta-lactamase hydrolase-like protein phosphatase-like" evidence="1">
    <location>
        <begin position="5"/>
        <end position="110"/>
    </location>
</feature>
<reference evidence="3" key="1">
    <citation type="submission" date="2014-12" db="EMBL/GenBank/DDBJ databases">
        <authorList>
            <person name="Salcher M.M."/>
        </authorList>
    </citation>
    <scope>NUCLEOTIDE SEQUENCE [LARGE SCALE GENOMIC DNA]</scope>
    <source>
        <strain evidence="3">MMS-10A-171</strain>
    </source>
</reference>
<evidence type="ECO:0000313" key="3">
    <source>
        <dbReference type="Proteomes" id="UP000064007"/>
    </source>
</evidence>
<gene>
    <name evidence="2" type="ORF">BN1208_0036</name>
</gene>
<dbReference type="InterPro" id="IPR005939">
    <property type="entry name" value="BLH_phosphatase-like"/>
</dbReference>
<organism evidence="2 3">
    <name type="scientific">Candidatus Methylopumilus planktonicus</name>
    <dbReference type="NCBI Taxonomy" id="1581557"/>
    <lineage>
        <taxon>Bacteria</taxon>
        <taxon>Pseudomonadati</taxon>
        <taxon>Pseudomonadota</taxon>
        <taxon>Betaproteobacteria</taxon>
        <taxon>Nitrosomonadales</taxon>
        <taxon>Methylophilaceae</taxon>
        <taxon>Candidatus Methylopumilus</taxon>
    </lineage>
</organism>
<evidence type="ECO:0000313" key="2">
    <source>
        <dbReference type="EMBL" id="CEZ18932.1"/>
    </source>
</evidence>
<dbReference type="OrthoDB" id="9802771at2"/>
<dbReference type="AlphaFoldDB" id="A0A0D6EUI5"/>
<accession>A0A0D6EUI5</accession>
<dbReference type="GO" id="GO:0016787">
    <property type="term" value="F:hydrolase activity"/>
    <property type="evidence" value="ECO:0007669"/>
    <property type="project" value="InterPro"/>
</dbReference>
<dbReference type="EMBL" id="LN827929">
    <property type="protein sequence ID" value="CEZ18932.1"/>
    <property type="molecule type" value="Genomic_DNA"/>
</dbReference>
<name>A0A0D6EUI5_9PROT</name>
<keyword evidence="3" id="KW-1185">Reference proteome</keyword>
<dbReference type="Gene3D" id="3.90.190.10">
    <property type="entry name" value="Protein tyrosine phosphatase superfamily"/>
    <property type="match status" value="1"/>
</dbReference>
<dbReference type="SUPFAM" id="SSF52799">
    <property type="entry name" value="(Phosphotyrosine protein) phosphatases II"/>
    <property type="match status" value="1"/>
</dbReference>
<dbReference type="CDD" id="cd14503">
    <property type="entry name" value="PTP-bact"/>
    <property type="match status" value="1"/>
</dbReference>
<sequence>MKFAKINTELTVSDQITIEDLKEIQAQGYKTIFCNRPDQESEGQLAFSVIEKEAQNLGIKAIHQPVIGGQISDDDIAQFGSSFELAQKPIFAYCRTGTRCSMLWALSHAKTLPIDEILSKTQIAGYDLSPLKDRLNSLK</sequence>
<dbReference type="KEGG" id="mbat:BN1208_0036"/>
<dbReference type="NCBIfam" id="TIGR01244">
    <property type="entry name" value="TIGR01244 family sulfur transferase"/>
    <property type="match status" value="1"/>
</dbReference>
<dbReference type="InterPro" id="IPR029021">
    <property type="entry name" value="Prot-tyrosine_phosphatase-like"/>
</dbReference>
<protein>
    <recommendedName>
        <fullName evidence="1">Beta-lactamase hydrolase-like protein phosphatase-like domain-containing protein</fullName>
    </recommendedName>
</protein>
<dbReference type="RefSeq" id="WP_046486609.1">
    <property type="nucleotide sequence ID" value="NZ_LN827929.1"/>
</dbReference>
<evidence type="ECO:0000259" key="1">
    <source>
        <dbReference type="Pfam" id="PF04273"/>
    </source>
</evidence>